<dbReference type="AlphaFoldDB" id="A0AAW0B5C4"/>
<comment type="caution">
    <text evidence="2">The sequence shown here is derived from an EMBL/GenBank/DDBJ whole genome shotgun (WGS) entry which is preliminary data.</text>
</comment>
<feature type="region of interest" description="Disordered" evidence="1">
    <location>
        <begin position="290"/>
        <end position="324"/>
    </location>
</feature>
<evidence type="ECO:0000313" key="3">
    <source>
        <dbReference type="Proteomes" id="UP001383192"/>
    </source>
</evidence>
<proteinExistence type="predicted"/>
<gene>
    <name evidence="2" type="ORF">VNI00_017467</name>
</gene>
<keyword evidence="3" id="KW-1185">Reference proteome</keyword>
<feature type="compositionally biased region" description="Basic and acidic residues" evidence="1">
    <location>
        <begin position="49"/>
        <end position="63"/>
    </location>
</feature>
<organism evidence="2 3">
    <name type="scientific">Paramarasmius palmivorus</name>
    <dbReference type="NCBI Taxonomy" id="297713"/>
    <lineage>
        <taxon>Eukaryota</taxon>
        <taxon>Fungi</taxon>
        <taxon>Dikarya</taxon>
        <taxon>Basidiomycota</taxon>
        <taxon>Agaricomycotina</taxon>
        <taxon>Agaricomycetes</taxon>
        <taxon>Agaricomycetidae</taxon>
        <taxon>Agaricales</taxon>
        <taxon>Marasmiineae</taxon>
        <taxon>Marasmiaceae</taxon>
        <taxon>Paramarasmius</taxon>
    </lineage>
</organism>
<reference evidence="2 3" key="1">
    <citation type="submission" date="2024-01" db="EMBL/GenBank/DDBJ databases">
        <title>A draft genome for a cacao thread blight-causing isolate of Paramarasmius palmivorus.</title>
        <authorList>
            <person name="Baruah I.K."/>
            <person name="Bukari Y."/>
            <person name="Amoako-Attah I."/>
            <person name="Meinhardt L.W."/>
            <person name="Bailey B.A."/>
            <person name="Cohen S.P."/>
        </authorList>
    </citation>
    <scope>NUCLEOTIDE SEQUENCE [LARGE SCALE GENOMIC DNA]</scope>
    <source>
        <strain evidence="2 3">GH-12</strain>
    </source>
</reference>
<evidence type="ECO:0000313" key="2">
    <source>
        <dbReference type="EMBL" id="KAK7021292.1"/>
    </source>
</evidence>
<dbReference type="EMBL" id="JAYKXP010000173">
    <property type="protein sequence ID" value="KAK7021292.1"/>
    <property type="molecule type" value="Genomic_DNA"/>
</dbReference>
<protein>
    <submittedName>
        <fullName evidence="2">Uncharacterized protein</fullName>
    </submittedName>
</protein>
<sequence length="324" mass="37200">METQMTALNDTVRGLQSRERSSINPNTPNTRRSEQSRFEASITRTTVSEVRDPESVPEERPPDYETQPPETPPQTLSFLERVTQRMKTLPDYRGYIVSQKEVKPVSFITVRGCIEMGWERNFQEGLDKVYTSRSQRDARRWVYLQGCIKFVTEQHAVALVVKTQKNEEHNFHCISQFDGTYGEERELFFDRMSIGIRDADPKIFYGGIVRIVSLQDLYPGGFAYHESLNKDFYIESPLLGRIMGNTQIQRPPLRKADANRLVEFGVAKVEFVGLQCVGFNKELYEKVTASPPPVWKGHQHSQTRDAAMASGSRSQPSNKRPRTE</sequence>
<dbReference type="Proteomes" id="UP001383192">
    <property type="component" value="Unassembled WGS sequence"/>
</dbReference>
<name>A0AAW0B5C4_9AGAR</name>
<accession>A0AAW0B5C4</accession>
<evidence type="ECO:0000256" key="1">
    <source>
        <dbReference type="SAM" id="MobiDB-lite"/>
    </source>
</evidence>
<feature type="region of interest" description="Disordered" evidence="1">
    <location>
        <begin position="1"/>
        <end position="74"/>
    </location>
</feature>